<accession>A0A841J775</accession>
<dbReference type="GO" id="GO:0016740">
    <property type="term" value="F:transferase activity"/>
    <property type="evidence" value="ECO:0007669"/>
    <property type="project" value="UniProtKB-KW"/>
</dbReference>
<dbReference type="CDD" id="cd04647">
    <property type="entry name" value="LbH_MAT_like"/>
    <property type="match status" value="1"/>
</dbReference>
<dbReference type="InterPro" id="IPR051159">
    <property type="entry name" value="Hexapeptide_acetyltransf"/>
</dbReference>
<evidence type="ECO:0000313" key="2">
    <source>
        <dbReference type="Proteomes" id="UP000548326"/>
    </source>
</evidence>
<keyword evidence="1" id="KW-0808">Transferase</keyword>
<gene>
    <name evidence="1" type="ORF">HDF22_001145</name>
</gene>
<evidence type="ECO:0000313" key="1">
    <source>
        <dbReference type="EMBL" id="MBB6127039.1"/>
    </source>
</evidence>
<comment type="caution">
    <text evidence="1">The sequence shown here is derived from an EMBL/GenBank/DDBJ whole genome shotgun (WGS) entry which is preliminary data.</text>
</comment>
<dbReference type="EMBL" id="JACHCA010000003">
    <property type="protein sequence ID" value="MBB6127039.1"/>
    <property type="molecule type" value="Genomic_DNA"/>
</dbReference>
<reference evidence="1 2" key="1">
    <citation type="submission" date="2020-08" db="EMBL/GenBank/DDBJ databases">
        <title>Genomic Encyclopedia of Type Strains, Phase IV (KMG-V): Genome sequencing to study the core and pangenomes of soil and plant-associated prokaryotes.</title>
        <authorList>
            <person name="Whitman W."/>
        </authorList>
    </citation>
    <scope>NUCLEOTIDE SEQUENCE [LARGE SCALE GENOMIC DNA]</scope>
    <source>
        <strain evidence="1 2">MP601</strain>
    </source>
</reference>
<dbReference type="SUPFAM" id="SSF51161">
    <property type="entry name" value="Trimeric LpxA-like enzymes"/>
    <property type="match status" value="1"/>
</dbReference>
<name>A0A841J775_9SPHI</name>
<organism evidence="1 2">
    <name type="scientific">Mucilaginibacter lappiensis</name>
    <dbReference type="NCBI Taxonomy" id="354630"/>
    <lineage>
        <taxon>Bacteria</taxon>
        <taxon>Pseudomonadati</taxon>
        <taxon>Bacteroidota</taxon>
        <taxon>Sphingobacteriia</taxon>
        <taxon>Sphingobacteriales</taxon>
        <taxon>Sphingobacteriaceae</taxon>
        <taxon>Mucilaginibacter</taxon>
    </lineage>
</organism>
<dbReference type="Pfam" id="PF00132">
    <property type="entry name" value="Hexapep"/>
    <property type="match status" value="1"/>
</dbReference>
<dbReference type="InterPro" id="IPR001451">
    <property type="entry name" value="Hexapep"/>
</dbReference>
<proteinExistence type="predicted"/>
<dbReference type="Gene3D" id="2.160.10.10">
    <property type="entry name" value="Hexapeptide repeat proteins"/>
    <property type="match status" value="1"/>
</dbReference>
<dbReference type="PANTHER" id="PTHR23416:SF78">
    <property type="entry name" value="LIPOPOLYSACCHARIDE BIOSYNTHESIS O-ACETYL TRANSFERASE WBBJ-RELATED"/>
    <property type="match status" value="1"/>
</dbReference>
<sequence>MMLKSFKNRIIRLIRRNGASLFPVGRLIKISPDFVVGKYVNINIPNTDIDVLIEDNVIFKEFCSILIFSKGRLKIEKNVFFNNYCSINCLFEIKIGQNTIIGEGVKIYDHNHSYDIIPVLKIYPDKFSLGSVFIGENCWIGSNVTILKGVTIGDNVIIGANNLIHKSIPSNTIIKSGASIIIDYI</sequence>
<dbReference type="PANTHER" id="PTHR23416">
    <property type="entry name" value="SIALIC ACID SYNTHASE-RELATED"/>
    <property type="match status" value="1"/>
</dbReference>
<dbReference type="AlphaFoldDB" id="A0A841J775"/>
<protein>
    <submittedName>
        <fullName evidence="1">Acetyltransferase-like isoleucine patch superfamily enzyme</fullName>
    </submittedName>
</protein>
<dbReference type="RefSeq" id="WP_183586233.1">
    <property type="nucleotide sequence ID" value="NZ_JACHCA010000003.1"/>
</dbReference>
<dbReference type="InterPro" id="IPR011004">
    <property type="entry name" value="Trimer_LpxA-like_sf"/>
</dbReference>
<dbReference type="Proteomes" id="UP000548326">
    <property type="component" value="Unassembled WGS sequence"/>
</dbReference>